<accession>A0A0J6SYE2</accession>
<comment type="caution">
    <text evidence="4">The sequence shown here is derived from an EMBL/GenBank/DDBJ whole genome shotgun (WGS) entry which is preliminary data.</text>
</comment>
<protein>
    <submittedName>
        <fullName evidence="4">Phenylacetic acid degradation protein PaaD</fullName>
    </submittedName>
</protein>
<comment type="similarity">
    <text evidence="1">Belongs to the thioesterase PaaI family.</text>
</comment>
<keyword evidence="5" id="KW-1185">Reference proteome</keyword>
<dbReference type="NCBIfam" id="TIGR00369">
    <property type="entry name" value="unchar_dom_1"/>
    <property type="match status" value="1"/>
</dbReference>
<dbReference type="GO" id="GO:0016289">
    <property type="term" value="F:acyl-CoA hydrolase activity"/>
    <property type="evidence" value="ECO:0007669"/>
    <property type="project" value="UniProtKB-ARBA"/>
</dbReference>
<dbReference type="InterPro" id="IPR029069">
    <property type="entry name" value="HotDog_dom_sf"/>
</dbReference>
<dbReference type="InterPro" id="IPR052723">
    <property type="entry name" value="Acyl-CoA_thioesterase_PaaI"/>
</dbReference>
<name>A0A0J6SYE2_9HYPH</name>
<keyword evidence="2" id="KW-0378">Hydrolase</keyword>
<dbReference type="AlphaFoldDB" id="A0A0J6SYE2"/>
<proteinExistence type="inferred from homology"/>
<dbReference type="SUPFAM" id="SSF54637">
    <property type="entry name" value="Thioesterase/thiol ester dehydrase-isomerase"/>
    <property type="match status" value="1"/>
</dbReference>
<dbReference type="InterPro" id="IPR006683">
    <property type="entry name" value="Thioestr_dom"/>
</dbReference>
<evidence type="ECO:0000259" key="3">
    <source>
        <dbReference type="Pfam" id="PF03061"/>
    </source>
</evidence>
<feature type="domain" description="Thioesterase" evidence="3">
    <location>
        <begin position="55"/>
        <end position="130"/>
    </location>
</feature>
<evidence type="ECO:0000313" key="4">
    <source>
        <dbReference type="EMBL" id="KMO38607.1"/>
    </source>
</evidence>
<evidence type="ECO:0000256" key="1">
    <source>
        <dbReference type="ARBA" id="ARBA00008324"/>
    </source>
</evidence>
<dbReference type="NCBIfam" id="TIGR02286">
    <property type="entry name" value="PaaD"/>
    <property type="match status" value="1"/>
</dbReference>
<dbReference type="Pfam" id="PF03061">
    <property type="entry name" value="4HBT"/>
    <property type="match status" value="1"/>
</dbReference>
<dbReference type="Gene3D" id="3.10.129.10">
    <property type="entry name" value="Hotdog Thioesterase"/>
    <property type="match status" value="1"/>
</dbReference>
<dbReference type="PANTHER" id="PTHR42856:SF1">
    <property type="entry name" value="ACYL-COENZYME A THIOESTERASE PAAI"/>
    <property type="match status" value="1"/>
</dbReference>
<dbReference type="FunFam" id="3.10.129.10:FF:000022">
    <property type="entry name" value="Phenylacetic acid degradation protein"/>
    <property type="match status" value="1"/>
</dbReference>
<gene>
    <name evidence="4" type="ORF">VQ03_16815</name>
</gene>
<sequence length="159" mass="16569">MTAEGESLEAVARACAAAMWEEDRASQGLGISLDHVGPGAAVLSMRVRDDMVNGHGSCHGGFIFALADSAFAFACNAHNQRAVAQHCAVTFLRPGRRGEVLTARAVERVREGRSGITDVTVTDAEGRVVAEFRGHSRTVPGTVLAGEGAAALPDRSEPG</sequence>
<evidence type="ECO:0000313" key="5">
    <source>
        <dbReference type="Proteomes" id="UP000036449"/>
    </source>
</evidence>
<dbReference type="InterPro" id="IPR011973">
    <property type="entry name" value="PaaD"/>
</dbReference>
<reference evidence="4 5" key="1">
    <citation type="submission" date="2015-03" db="EMBL/GenBank/DDBJ databases">
        <title>Genome sequencing of Methylobacterium tarhaniae DSM 25844.</title>
        <authorList>
            <person name="Chaudhry V."/>
            <person name="Patil P.B."/>
        </authorList>
    </citation>
    <scope>NUCLEOTIDE SEQUENCE [LARGE SCALE GENOMIC DNA]</scope>
    <source>
        <strain evidence="4 5">DSM 25844</strain>
    </source>
</reference>
<dbReference type="PANTHER" id="PTHR42856">
    <property type="entry name" value="ACYL-COENZYME A THIOESTERASE PAAI"/>
    <property type="match status" value="1"/>
</dbReference>
<dbReference type="Proteomes" id="UP000036449">
    <property type="component" value="Unassembled WGS sequence"/>
</dbReference>
<dbReference type="InterPro" id="IPR003736">
    <property type="entry name" value="PAAI_dom"/>
</dbReference>
<dbReference type="PATRIC" id="fig|1187852.3.peg.629"/>
<evidence type="ECO:0000256" key="2">
    <source>
        <dbReference type="ARBA" id="ARBA00022801"/>
    </source>
</evidence>
<dbReference type="CDD" id="cd03443">
    <property type="entry name" value="PaaI_thioesterase"/>
    <property type="match status" value="1"/>
</dbReference>
<dbReference type="EMBL" id="LABZ01000121">
    <property type="protein sequence ID" value="KMO38607.1"/>
    <property type="molecule type" value="Genomic_DNA"/>
</dbReference>
<organism evidence="4 5">
    <name type="scientific">Methylobacterium tarhaniae</name>
    <dbReference type="NCBI Taxonomy" id="1187852"/>
    <lineage>
        <taxon>Bacteria</taxon>
        <taxon>Pseudomonadati</taxon>
        <taxon>Pseudomonadota</taxon>
        <taxon>Alphaproteobacteria</taxon>
        <taxon>Hyphomicrobiales</taxon>
        <taxon>Methylobacteriaceae</taxon>
        <taxon>Methylobacterium</taxon>
    </lineage>
</organism>